<keyword evidence="3" id="KW-1185">Reference proteome</keyword>
<evidence type="ECO:0000313" key="3">
    <source>
        <dbReference type="Proteomes" id="UP000540787"/>
    </source>
</evidence>
<keyword evidence="1" id="KW-0472">Membrane</keyword>
<accession>A0A7W9WZV0</accession>
<organism evidence="2 3">
    <name type="scientific">Massilia aurea</name>
    <dbReference type="NCBI Taxonomy" id="373040"/>
    <lineage>
        <taxon>Bacteria</taxon>
        <taxon>Pseudomonadati</taxon>
        <taxon>Pseudomonadota</taxon>
        <taxon>Betaproteobacteria</taxon>
        <taxon>Burkholderiales</taxon>
        <taxon>Oxalobacteraceae</taxon>
        <taxon>Telluria group</taxon>
        <taxon>Massilia</taxon>
    </lineage>
</organism>
<reference evidence="2 3" key="1">
    <citation type="submission" date="2020-08" db="EMBL/GenBank/DDBJ databases">
        <title>The Agave Microbiome: Exploring the role of microbial communities in plant adaptations to desert environments.</title>
        <authorList>
            <person name="Partida-Martinez L.P."/>
        </authorList>
    </citation>
    <scope>NUCLEOTIDE SEQUENCE [LARGE SCALE GENOMIC DNA]</scope>
    <source>
        <strain evidence="2 3">AT3.2</strain>
    </source>
</reference>
<gene>
    <name evidence="2" type="ORF">HD842_002006</name>
</gene>
<feature type="transmembrane region" description="Helical" evidence="1">
    <location>
        <begin position="41"/>
        <end position="59"/>
    </location>
</feature>
<keyword evidence="1" id="KW-1133">Transmembrane helix</keyword>
<dbReference type="Proteomes" id="UP000540787">
    <property type="component" value="Unassembled WGS sequence"/>
</dbReference>
<evidence type="ECO:0000256" key="1">
    <source>
        <dbReference type="SAM" id="Phobius"/>
    </source>
</evidence>
<dbReference type="RefSeq" id="WP_183553950.1">
    <property type="nucleotide sequence ID" value="NZ_JACHBX010000002.1"/>
</dbReference>
<feature type="transmembrane region" description="Helical" evidence="1">
    <location>
        <begin position="5"/>
        <end position="21"/>
    </location>
</feature>
<comment type="caution">
    <text evidence="2">The sequence shown here is derived from an EMBL/GenBank/DDBJ whole genome shotgun (WGS) entry which is preliminary data.</text>
</comment>
<dbReference type="EMBL" id="JACHBX010000002">
    <property type="protein sequence ID" value="MBB6133864.1"/>
    <property type="molecule type" value="Genomic_DNA"/>
</dbReference>
<feature type="transmembrane region" description="Helical" evidence="1">
    <location>
        <begin position="90"/>
        <end position="111"/>
    </location>
</feature>
<dbReference type="AlphaFoldDB" id="A0A7W9WZV0"/>
<sequence length="125" mass="13207">MKKYAPYVILFLFAAMLWNLFDWSGDMTVNLDGDQIDGPVGFLLATLFTGGGMLLAVFISVITVAVLAVVFAGVGVILIGSLAIGALVLALAMSPLLLPLVLVVALVWYAMRRPRPVTLDKAAAA</sequence>
<keyword evidence="1" id="KW-0812">Transmembrane</keyword>
<proteinExistence type="predicted"/>
<feature type="transmembrane region" description="Helical" evidence="1">
    <location>
        <begin position="64"/>
        <end position="84"/>
    </location>
</feature>
<name>A0A7W9WZV0_9BURK</name>
<evidence type="ECO:0000313" key="2">
    <source>
        <dbReference type="EMBL" id="MBB6133864.1"/>
    </source>
</evidence>
<protein>
    <submittedName>
        <fullName evidence="2">Type IV secretory pathway VirB6-like protein</fullName>
    </submittedName>
</protein>